<dbReference type="Proteomes" id="UP000295023">
    <property type="component" value="Unassembled WGS sequence"/>
</dbReference>
<keyword evidence="3" id="KW-1185">Reference proteome</keyword>
<evidence type="ECO:0000313" key="2">
    <source>
        <dbReference type="EMBL" id="TCZ66923.1"/>
    </source>
</evidence>
<dbReference type="InterPro" id="IPR006311">
    <property type="entry name" value="TAT_signal"/>
</dbReference>
<accession>A0A4R4DZV3</accession>
<dbReference type="AlphaFoldDB" id="A0A4R4DZV3"/>
<evidence type="ECO:0000313" key="3">
    <source>
        <dbReference type="Proteomes" id="UP000295023"/>
    </source>
</evidence>
<feature type="chain" id="PRO_5020598448" evidence="1">
    <location>
        <begin position="29"/>
        <end position="609"/>
    </location>
</feature>
<dbReference type="Pfam" id="PF13450">
    <property type="entry name" value="NAD_binding_8"/>
    <property type="match status" value="1"/>
</dbReference>
<gene>
    <name evidence="2" type="ORF">EXY23_01810</name>
</gene>
<dbReference type="SUPFAM" id="SSF51905">
    <property type="entry name" value="FAD/NAD(P)-binding domain"/>
    <property type="match status" value="1"/>
</dbReference>
<reference evidence="2 3" key="1">
    <citation type="submission" date="2019-03" db="EMBL/GenBank/DDBJ databases">
        <title>Paracraurococcus aquatilis NE82 genome sequence.</title>
        <authorList>
            <person name="Zhao Y."/>
            <person name="Du Z."/>
        </authorList>
    </citation>
    <scope>NUCLEOTIDE SEQUENCE [LARGE SCALE GENOMIC DNA]</scope>
    <source>
        <strain evidence="2 3">NE82</strain>
    </source>
</reference>
<dbReference type="OrthoDB" id="231484at2"/>
<dbReference type="EMBL" id="SKBM01000001">
    <property type="protein sequence ID" value="TCZ66923.1"/>
    <property type="molecule type" value="Genomic_DNA"/>
</dbReference>
<dbReference type="Gene3D" id="3.50.50.60">
    <property type="entry name" value="FAD/NAD(P)-binding domain"/>
    <property type="match status" value="1"/>
</dbReference>
<organism evidence="2 3">
    <name type="scientific">Roseicella aquatilis</name>
    <dbReference type="NCBI Taxonomy" id="2527868"/>
    <lineage>
        <taxon>Bacteria</taxon>
        <taxon>Pseudomonadati</taxon>
        <taxon>Pseudomonadota</taxon>
        <taxon>Alphaproteobacteria</taxon>
        <taxon>Acetobacterales</taxon>
        <taxon>Roseomonadaceae</taxon>
        <taxon>Roseicella</taxon>
    </lineage>
</organism>
<protein>
    <submittedName>
        <fullName evidence="2">NAD(P)/FAD-dependent oxidoreductase</fullName>
    </submittedName>
</protein>
<name>A0A4R4DZV3_9PROT</name>
<keyword evidence="1" id="KW-0732">Signal</keyword>
<dbReference type="InterPro" id="IPR036188">
    <property type="entry name" value="FAD/NAD-bd_sf"/>
</dbReference>
<sequence length="609" mass="65060">MDRPILRRDLVQGAAMLGALAASPAAAAAPYPPLLQGLRGSHPGSFEAAHALAAGESPVGQVAEPGEGPYDLIVVGAGISGLAAAVFWREQRPGARVLILDNHDDFGGHARRNEYRIGGRTLLLHGGTMLISSPRPYGPVAAGLLARLGIDPVRMQRRHADPGFWARQGMGRGVFLDRGSFGADVLLTGIGRRPWAEVLRDAPLAPRLRDDITRVHESKADPLPGLSSAGKKDLLSRTSYRDYLARILGVSDAALPFFQAMSHGEWGVGADAVSALDVWALGFPGFQGLGLEPGPAPRMGYTARGYAQGGSASFHFPDGNASIARLLLRRLVPAAVPGRDAEDVVLARADYARLDLPRAPVRIRLGSTALRVDQAGPGVEVTYARGGTVLRASARHGILACWGMMIPFLCPDLPEAQAAALRSQVKVPLVYASVLLRDWRAFRRLGIAAVHAPGGYFSSLRLDWKTRIGGYDSVGREDEPVLLFLSRAPCAPGLDERAQHRAGRAELLATPFESFERELRAGLQRILGAGGFEAARDILGITVNRWPHGYAYEDNPLFDPDHPPGEAPHEIGRRRLGRIAIANSDAGAAAYTDSAIDQAWRAVGELLAG</sequence>
<feature type="signal peptide" evidence="1">
    <location>
        <begin position="1"/>
        <end position="28"/>
    </location>
</feature>
<evidence type="ECO:0000256" key="1">
    <source>
        <dbReference type="SAM" id="SignalP"/>
    </source>
</evidence>
<proteinExistence type="predicted"/>
<dbReference type="PROSITE" id="PS51318">
    <property type="entry name" value="TAT"/>
    <property type="match status" value="1"/>
</dbReference>
<comment type="caution">
    <text evidence="2">The sequence shown here is derived from an EMBL/GenBank/DDBJ whole genome shotgun (WGS) entry which is preliminary data.</text>
</comment>